<dbReference type="HOGENOM" id="CLU_1886099_0_0_1"/>
<gene>
    <name evidence="1" type="ORF">K443DRAFT_509133</name>
</gene>
<evidence type="ECO:0000313" key="2">
    <source>
        <dbReference type="Proteomes" id="UP000054477"/>
    </source>
</evidence>
<sequence length="135" mass="14835">MSQNSARLFHIRPTWATLSQTCTKLWPWANSRSWLLLLMSLPSRNGGAGSPILNSPTKSGGSLVFAYKGRIFRSLSNILSLVDLIPFLFFSFHLCDGAGHLYIPGVYSEDALSIPVTGSFFSLCPPWDSVHTSLS</sequence>
<dbReference type="Proteomes" id="UP000054477">
    <property type="component" value="Unassembled WGS sequence"/>
</dbReference>
<protein>
    <submittedName>
        <fullName evidence="1">Uncharacterized protein</fullName>
    </submittedName>
</protein>
<keyword evidence="2" id="KW-1185">Reference proteome</keyword>
<evidence type="ECO:0000313" key="1">
    <source>
        <dbReference type="EMBL" id="KIK02717.1"/>
    </source>
</evidence>
<proteinExistence type="predicted"/>
<reference evidence="1 2" key="1">
    <citation type="submission" date="2014-04" db="EMBL/GenBank/DDBJ databases">
        <authorList>
            <consortium name="DOE Joint Genome Institute"/>
            <person name="Kuo A."/>
            <person name="Kohler A."/>
            <person name="Nagy L.G."/>
            <person name="Floudas D."/>
            <person name="Copeland A."/>
            <person name="Barry K.W."/>
            <person name="Cichocki N."/>
            <person name="Veneault-Fourrey C."/>
            <person name="LaButti K."/>
            <person name="Lindquist E.A."/>
            <person name="Lipzen A."/>
            <person name="Lundell T."/>
            <person name="Morin E."/>
            <person name="Murat C."/>
            <person name="Sun H."/>
            <person name="Tunlid A."/>
            <person name="Henrissat B."/>
            <person name="Grigoriev I.V."/>
            <person name="Hibbett D.S."/>
            <person name="Martin F."/>
            <person name="Nordberg H.P."/>
            <person name="Cantor M.N."/>
            <person name="Hua S.X."/>
        </authorList>
    </citation>
    <scope>NUCLEOTIDE SEQUENCE [LARGE SCALE GENOMIC DNA]</scope>
    <source>
        <strain evidence="1 2">LaAM-08-1</strain>
    </source>
</reference>
<name>A0A0C9XYD3_9AGAR</name>
<organism evidence="1 2">
    <name type="scientific">Laccaria amethystina LaAM-08-1</name>
    <dbReference type="NCBI Taxonomy" id="1095629"/>
    <lineage>
        <taxon>Eukaryota</taxon>
        <taxon>Fungi</taxon>
        <taxon>Dikarya</taxon>
        <taxon>Basidiomycota</taxon>
        <taxon>Agaricomycotina</taxon>
        <taxon>Agaricomycetes</taxon>
        <taxon>Agaricomycetidae</taxon>
        <taxon>Agaricales</taxon>
        <taxon>Agaricineae</taxon>
        <taxon>Hydnangiaceae</taxon>
        <taxon>Laccaria</taxon>
    </lineage>
</organism>
<dbReference type="AlphaFoldDB" id="A0A0C9XYD3"/>
<dbReference type="EMBL" id="KN838588">
    <property type="protein sequence ID" value="KIK02717.1"/>
    <property type="molecule type" value="Genomic_DNA"/>
</dbReference>
<accession>A0A0C9XYD3</accession>
<reference evidence="2" key="2">
    <citation type="submission" date="2015-01" db="EMBL/GenBank/DDBJ databases">
        <title>Evolutionary Origins and Diversification of the Mycorrhizal Mutualists.</title>
        <authorList>
            <consortium name="DOE Joint Genome Institute"/>
            <consortium name="Mycorrhizal Genomics Consortium"/>
            <person name="Kohler A."/>
            <person name="Kuo A."/>
            <person name="Nagy L.G."/>
            <person name="Floudas D."/>
            <person name="Copeland A."/>
            <person name="Barry K.W."/>
            <person name="Cichocki N."/>
            <person name="Veneault-Fourrey C."/>
            <person name="LaButti K."/>
            <person name="Lindquist E.A."/>
            <person name="Lipzen A."/>
            <person name="Lundell T."/>
            <person name="Morin E."/>
            <person name="Murat C."/>
            <person name="Riley R."/>
            <person name="Ohm R."/>
            <person name="Sun H."/>
            <person name="Tunlid A."/>
            <person name="Henrissat B."/>
            <person name="Grigoriev I.V."/>
            <person name="Hibbett D.S."/>
            <person name="Martin F."/>
        </authorList>
    </citation>
    <scope>NUCLEOTIDE SEQUENCE [LARGE SCALE GENOMIC DNA]</scope>
    <source>
        <strain evidence="2">LaAM-08-1</strain>
    </source>
</reference>